<accession>A0A562WQ62</accession>
<comment type="function">
    <text evidence="1">Toxic component of a type II toxin-antitoxin (TA) system.</text>
</comment>
<dbReference type="RefSeq" id="WP_145018870.1">
    <property type="nucleotide sequence ID" value="NZ_VLLN01000004.1"/>
</dbReference>
<gene>
    <name evidence="2" type="ORF">JN12_00913</name>
</gene>
<keyword evidence="1" id="KW-0255">Endonuclease</keyword>
<proteinExistence type="inferred from homology"/>
<dbReference type="PANTHER" id="PTHR33988">
    <property type="entry name" value="ENDORIBONUCLEASE MAZF-RELATED"/>
    <property type="match status" value="1"/>
</dbReference>
<evidence type="ECO:0000256" key="1">
    <source>
        <dbReference type="PIRNR" id="PIRNR033490"/>
    </source>
</evidence>
<name>A0A562WQ62_9BACT</name>
<sequence>MKQRDIWLVNLDPTVGAEIRKTRPCVIVGDDAVGVLPLKLVAPLIDLKERYRSVPWMVCLKPDHLNNLTKPSAIDLFQVRCVAEERLVRRLGEITPAELDEARQALKLVFGLQ</sequence>
<dbReference type="OrthoDB" id="9793906at2"/>
<dbReference type="Pfam" id="PF02452">
    <property type="entry name" value="PemK_toxin"/>
    <property type="match status" value="1"/>
</dbReference>
<dbReference type="GO" id="GO:0016075">
    <property type="term" value="P:rRNA catabolic process"/>
    <property type="evidence" value="ECO:0007669"/>
    <property type="project" value="TreeGrafter"/>
</dbReference>
<dbReference type="InterPro" id="IPR003477">
    <property type="entry name" value="PemK-like"/>
</dbReference>
<protein>
    <recommendedName>
        <fullName evidence="1">mRNA interferase</fullName>
        <ecNumber evidence="1">3.1.-.-</ecNumber>
    </recommendedName>
</protein>
<reference evidence="2 3" key="1">
    <citation type="submission" date="2019-07" db="EMBL/GenBank/DDBJ databases">
        <title>Genomic Encyclopedia of Archaeal and Bacterial Type Strains, Phase II (KMG-II): from individual species to whole genera.</title>
        <authorList>
            <person name="Goeker M."/>
        </authorList>
    </citation>
    <scope>NUCLEOTIDE SEQUENCE [LARGE SCALE GENOMIC DNA]</scope>
    <source>
        <strain evidence="2 3">ATCC BAA-1139</strain>
    </source>
</reference>
<organism evidence="2 3">
    <name type="scientific">Geobacter argillaceus</name>
    <dbReference type="NCBI Taxonomy" id="345631"/>
    <lineage>
        <taxon>Bacteria</taxon>
        <taxon>Pseudomonadati</taxon>
        <taxon>Thermodesulfobacteriota</taxon>
        <taxon>Desulfuromonadia</taxon>
        <taxon>Geobacterales</taxon>
        <taxon>Geobacteraceae</taxon>
        <taxon>Geobacter</taxon>
    </lineage>
</organism>
<dbReference type="GO" id="GO:0006402">
    <property type="term" value="P:mRNA catabolic process"/>
    <property type="evidence" value="ECO:0007669"/>
    <property type="project" value="TreeGrafter"/>
</dbReference>
<keyword evidence="1" id="KW-0378">Hydrolase</keyword>
<comment type="caution">
    <text evidence="2">The sequence shown here is derived from an EMBL/GenBank/DDBJ whole genome shotgun (WGS) entry which is preliminary data.</text>
</comment>
<evidence type="ECO:0000313" key="3">
    <source>
        <dbReference type="Proteomes" id="UP000319449"/>
    </source>
</evidence>
<dbReference type="PIRSF" id="PIRSF033490">
    <property type="entry name" value="MazF"/>
    <property type="match status" value="1"/>
</dbReference>
<dbReference type="AlphaFoldDB" id="A0A562WQ62"/>
<dbReference type="SUPFAM" id="SSF50118">
    <property type="entry name" value="Cell growth inhibitor/plasmid maintenance toxic component"/>
    <property type="match status" value="1"/>
</dbReference>
<evidence type="ECO:0000313" key="2">
    <source>
        <dbReference type="EMBL" id="TWJ32473.1"/>
    </source>
</evidence>
<keyword evidence="1" id="KW-0540">Nuclease</keyword>
<dbReference type="InterPro" id="IPR011067">
    <property type="entry name" value="Plasmid_toxin/cell-grow_inhib"/>
</dbReference>
<comment type="similarity">
    <text evidence="1">Belongs to the PemK/MazF family.</text>
</comment>
<dbReference type="EC" id="3.1.-.-" evidence="1"/>
<dbReference type="GO" id="GO:0004521">
    <property type="term" value="F:RNA endonuclease activity"/>
    <property type="evidence" value="ECO:0007669"/>
    <property type="project" value="TreeGrafter"/>
</dbReference>
<dbReference type="Proteomes" id="UP000319449">
    <property type="component" value="Unassembled WGS sequence"/>
</dbReference>
<dbReference type="GO" id="GO:0016787">
    <property type="term" value="F:hydrolase activity"/>
    <property type="evidence" value="ECO:0007669"/>
    <property type="project" value="UniProtKB-KW"/>
</dbReference>
<dbReference type="EMBL" id="VLLN01000004">
    <property type="protein sequence ID" value="TWJ32473.1"/>
    <property type="molecule type" value="Genomic_DNA"/>
</dbReference>
<dbReference type="GO" id="GO:0003677">
    <property type="term" value="F:DNA binding"/>
    <property type="evidence" value="ECO:0007669"/>
    <property type="project" value="InterPro"/>
</dbReference>
<keyword evidence="3" id="KW-1185">Reference proteome</keyword>
<dbReference type="Gene3D" id="2.30.30.110">
    <property type="match status" value="1"/>
</dbReference>